<dbReference type="PANTHER" id="PTHR43300">
    <property type="entry name" value="ACETYLTRANSFERASE"/>
    <property type="match status" value="1"/>
</dbReference>
<gene>
    <name evidence="4" type="ORF">ACFO4N_15305</name>
</gene>
<feature type="domain" description="PglD N-terminal" evidence="3">
    <location>
        <begin position="3"/>
        <end position="81"/>
    </location>
</feature>
<reference evidence="5" key="1">
    <citation type="journal article" date="2019" name="Int. J. Syst. Evol. Microbiol.">
        <title>The Global Catalogue of Microorganisms (GCM) 10K type strain sequencing project: providing services to taxonomists for standard genome sequencing and annotation.</title>
        <authorList>
            <consortium name="The Broad Institute Genomics Platform"/>
            <consortium name="The Broad Institute Genome Sequencing Center for Infectious Disease"/>
            <person name="Wu L."/>
            <person name="Ma J."/>
        </authorList>
    </citation>
    <scope>NUCLEOTIDE SEQUENCE [LARGE SCALE GENOMIC DNA]</scope>
    <source>
        <strain evidence="5">CGMCC 1.16306</strain>
    </source>
</reference>
<dbReference type="Gene3D" id="2.160.10.10">
    <property type="entry name" value="Hexapeptide repeat proteins"/>
    <property type="match status" value="1"/>
</dbReference>
<keyword evidence="5" id="KW-1185">Reference proteome</keyword>
<dbReference type="InterPro" id="IPR050179">
    <property type="entry name" value="Trans_hexapeptide_repeat"/>
</dbReference>
<dbReference type="PANTHER" id="PTHR43300:SF7">
    <property type="entry name" value="UDP-N-ACETYLBACILLOSAMINE N-ACETYLTRANSFERASE"/>
    <property type="match status" value="1"/>
</dbReference>
<evidence type="ECO:0000313" key="5">
    <source>
        <dbReference type="Proteomes" id="UP001596022"/>
    </source>
</evidence>
<dbReference type="InterPro" id="IPR018357">
    <property type="entry name" value="Hexapep_transf_CS"/>
</dbReference>
<dbReference type="InterPro" id="IPR020019">
    <property type="entry name" value="AcTrfase_PglD-like"/>
</dbReference>
<evidence type="ECO:0000256" key="1">
    <source>
        <dbReference type="ARBA" id="ARBA00022679"/>
    </source>
</evidence>
<dbReference type="CDD" id="cd03360">
    <property type="entry name" value="LbH_AT_putative"/>
    <property type="match status" value="1"/>
</dbReference>
<keyword evidence="1" id="KW-0808">Transferase</keyword>
<dbReference type="RefSeq" id="WP_376847169.1">
    <property type="nucleotide sequence ID" value="NZ_JBHSFW010000015.1"/>
</dbReference>
<dbReference type="SUPFAM" id="SSF51161">
    <property type="entry name" value="Trimeric LpxA-like enzymes"/>
    <property type="match status" value="1"/>
</dbReference>
<protein>
    <submittedName>
        <fullName evidence="4">Acetyltransferase</fullName>
    </submittedName>
</protein>
<dbReference type="InterPro" id="IPR011004">
    <property type="entry name" value="Trimer_LpxA-like_sf"/>
</dbReference>
<dbReference type="Gene3D" id="3.40.50.20">
    <property type="match status" value="1"/>
</dbReference>
<proteinExistence type="predicted"/>
<comment type="caution">
    <text evidence="4">The sequence shown here is derived from an EMBL/GenBank/DDBJ whole genome shotgun (WGS) entry which is preliminary data.</text>
</comment>
<sequence>MDVVIIGAGGQGKVVGEALLASETDRVVGYMDDRYKSLTKKDGIIFAPITSAPMIKDILGPVKFMIAIGDNRTRWTMAKRLALPDDAYLTYIHPSAIVSPSATFGPGSVVMVRTVIQADAVIGRHAIINTGSVIEHDNCLGDFVHISPGAILTGGVTIDAGAHIGAGAAVIPNVKIGEWSVVGAGTVVLDDLPPRCTAVGNPARVLQTKIIEGV</sequence>
<dbReference type="Pfam" id="PF17836">
    <property type="entry name" value="PglD_N"/>
    <property type="match status" value="1"/>
</dbReference>
<name>A0ABV9GR90_9BACL</name>
<accession>A0ABV9GR90</accession>
<evidence type="ECO:0000256" key="2">
    <source>
        <dbReference type="ARBA" id="ARBA00022737"/>
    </source>
</evidence>
<dbReference type="EMBL" id="JBHSFW010000015">
    <property type="protein sequence ID" value="MFC4620079.1"/>
    <property type="molecule type" value="Genomic_DNA"/>
</dbReference>
<dbReference type="NCBIfam" id="TIGR03570">
    <property type="entry name" value="NeuD_NnaD"/>
    <property type="match status" value="1"/>
</dbReference>
<keyword evidence="2" id="KW-0677">Repeat</keyword>
<organism evidence="4 5">
    <name type="scientific">Camelliibacillus cellulosilyticus</name>
    <dbReference type="NCBI Taxonomy" id="2174486"/>
    <lineage>
        <taxon>Bacteria</taxon>
        <taxon>Bacillati</taxon>
        <taxon>Bacillota</taxon>
        <taxon>Bacilli</taxon>
        <taxon>Bacillales</taxon>
        <taxon>Sporolactobacillaceae</taxon>
        <taxon>Camelliibacillus</taxon>
    </lineage>
</organism>
<evidence type="ECO:0000259" key="3">
    <source>
        <dbReference type="Pfam" id="PF17836"/>
    </source>
</evidence>
<dbReference type="Proteomes" id="UP001596022">
    <property type="component" value="Unassembled WGS sequence"/>
</dbReference>
<dbReference type="PROSITE" id="PS00101">
    <property type="entry name" value="HEXAPEP_TRANSFERASES"/>
    <property type="match status" value="1"/>
</dbReference>
<evidence type="ECO:0000313" key="4">
    <source>
        <dbReference type="EMBL" id="MFC4620079.1"/>
    </source>
</evidence>
<dbReference type="InterPro" id="IPR041561">
    <property type="entry name" value="PglD_N"/>
</dbReference>